<dbReference type="Proteomes" id="UP000008701">
    <property type="component" value="Chromosome"/>
</dbReference>
<evidence type="ECO:0000313" key="1">
    <source>
        <dbReference type="EMBL" id="ABL64342.1"/>
    </source>
</evidence>
<dbReference type="STRING" id="290317.Cpha266_0278"/>
<dbReference type="EMBL" id="CP000492">
    <property type="protein sequence ID" value="ABL64342.1"/>
    <property type="molecule type" value="Genomic_DNA"/>
</dbReference>
<dbReference type="OrthoDB" id="8480497at2"/>
<evidence type="ECO:0000313" key="2">
    <source>
        <dbReference type="Proteomes" id="UP000008701"/>
    </source>
</evidence>
<sequence>MENQLPRIRDEAAYQQAMREWVVPECLHVPVVAVDEEAIKDHVGDIVEILSPGRALVVAIYPPRERDFRLPIWAYPSANVFFEPIQVWVNPSYTRYRQAYVRAKGADSVSGKVLAHVYNRRMAMLRGYGFVRLVPVSRRANSSSSFTEQWGIKLAAEDFGARRLKRGLRMQYADLGDLLVMLDISLGGGVQDTCRLGQNLIEIPGRRPPQE</sequence>
<proteinExistence type="predicted"/>
<dbReference type="KEGG" id="cph:Cpha266_0278"/>
<protein>
    <submittedName>
        <fullName evidence="1">Uncharacterized protein</fullName>
    </submittedName>
</protein>
<dbReference type="AlphaFoldDB" id="A1BD65"/>
<organism evidence="1 2">
    <name type="scientific">Chlorobium phaeobacteroides (strain DSM 266 / SMG 266 / 2430)</name>
    <dbReference type="NCBI Taxonomy" id="290317"/>
    <lineage>
        <taxon>Bacteria</taxon>
        <taxon>Pseudomonadati</taxon>
        <taxon>Chlorobiota</taxon>
        <taxon>Chlorobiia</taxon>
        <taxon>Chlorobiales</taxon>
        <taxon>Chlorobiaceae</taxon>
        <taxon>Chlorobium/Pelodictyon group</taxon>
        <taxon>Chlorobium</taxon>
    </lineage>
</organism>
<reference evidence="1 2" key="1">
    <citation type="submission" date="2006-12" db="EMBL/GenBank/DDBJ databases">
        <title>Complete sequence of Chlorobium phaeobacteroides DSM 266.</title>
        <authorList>
            <consortium name="US DOE Joint Genome Institute"/>
            <person name="Copeland A."/>
            <person name="Lucas S."/>
            <person name="Lapidus A."/>
            <person name="Barry K."/>
            <person name="Detter J.C."/>
            <person name="Glavina del Rio T."/>
            <person name="Hammon N."/>
            <person name="Israni S."/>
            <person name="Pitluck S."/>
            <person name="Goltsman E."/>
            <person name="Schmutz J."/>
            <person name="Larimer F."/>
            <person name="Land M."/>
            <person name="Hauser L."/>
            <person name="Mikhailova N."/>
            <person name="Li T."/>
            <person name="Overmann J."/>
            <person name="Bryant D.A."/>
            <person name="Richardson P."/>
        </authorList>
    </citation>
    <scope>NUCLEOTIDE SEQUENCE [LARGE SCALE GENOMIC DNA]</scope>
    <source>
        <strain evidence="1 2">DSM 266</strain>
    </source>
</reference>
<accession>A1BD65</accession>
<gene>
    <name evidence="1" type="ordered locus">Cpha266_0278</name>
</gene>
<name>A1BD65_CHLPD</name>
<keyword evidence="2" id="KW-1185">Reference proteome</keyword>
<dbReference type="HOGENOM" id="CLU_1303089_0_0_10"/>
<dbReference type="RefSeq" id="WP_011744178.1">
    <property type="nucleotide sequence ID" value="NC_008639.1"/>
</dbReference>